<dbReference type="InterPro" id="IPR035979">
    <property type="entry name" value="RBD_domain_sf"/>
</dbReference>
<dbReference type="PANTHER" id="PTHR21245">
    <property type="entry name" value="HETEROGENEOUS NUCLEAR RIBONUCLEOPROTEIN"/>
    <property type="match status" value="1"/>
</dbReference>
<name>A0A1A9Z0F2_GLOPL</name>
<sequence>MESYCEYYKDSVAYKAATSMPIILENGRKVFGPQKIANAAIPTHRCELYVARMPPQLDELDFLVWLHRIGQVYEFRLMMNSCRSSRGFAYIRFTKEREALAGLEMLKYLYISGERLQVSPSEGKNRLFLNCIPRNIPINLLEESLKLYFPKMHRFAAYRPMKEELQEKGQEKVLNRGFAFVEFANHEDALAAKKRLTPCRVRMWGADLKVQWAKPREEKSRDPMAYRDFSTNDNIKDDCSRLRLYCLANNWSIPVILYGRSFRSRNLQYGGILLKNIFSGLHSIIIVEINVTSMWDIHLLLCELAVQMIERHSAIPPYSYIIRVSSNTKAELVYLLQQNDDLYRANLEAEFYSFTAVRELLIALQLVAAHNSKIVLNMYKRAFLTHNPVATFCLGSNHPLGQFYAILPKFRNNPKLDNDFNDMEINLLLKVQEDVNTTASVIEIKAINEISAKRTIFKSETLFLKSQKIPKIKRLRYVDIEALISKECYDTQQYINSNPVWIAGQTYQDAIYN</sequence>
<dbReference type="AlphaFoldDB" id="A0A1A9Z0F2"/>
<dbReference type="SMART" id="SM00360">
    <property type="entry name" value="RRM"/>
    <property type="match status" value="2"/>
</dbReference>
<dbReference type="InterPro" id="IPR000504">
    <property type="entry name" value="RRM_dom"/>
</dbReference>
<dbReference type="STRING" id="7398.A0A1A9Z0F2"/>
<keyword evidence="5" id="KW-1185">Reference proteome</keyword>
<evidence type="ECO:0000313" key="4">
    <source>
        <dbReference type="EnsemblMetazoa" id="GPAI000230-PA"/>
    </source>
</evidence>
<organism evidence="4 5">
    <name type="scientific">Glossina pallidipes</name>
    <name type="common">Tsetse fly</name>
    <dbReference type="NCBI Taxonomy" id="7398"/>
    <lineage>
        <taxon>Eukaryota</taxon>
        <taxon>Metazoa</taxon>
        <taxon>Ecdysozoa</taxon>
        <taxon>Arthropoda</taxon>
        <taxon>Hexapoda</taxon>
        <taxon>Insecta</taxon>
        <taxon>Pterygota</taxon>
        <taxon>Neoptera</taxon>
        <taxon>Endopterygota</taxon>
        <taxon>Diptera</taxon>
        <taxon>Brachycera</taxon>
        <taxon>Muscomorpha</taxon>
        <taxon>Hippoboscoidea</taxon>
        <taxon>Glossinidae</taxon>
        <taxon>Glossina</taxon>
    </lineage>
</organism>
<dbReference type="PROSITE" id="PS50102">
    <property type="entry name" value="RRM"/>
    <property type="match status" value="2"/>
</dbReference>
<dbReference type="Proteomes" id="UP000092445">
    <property type="component" value="Unassembled WGS sequence"/>
</dbReference>
<keyword evidence="1 2" id="KW-0694">RNA-binding</keyword>
<evidence type="ECO:0000256" key="2">
    <source>
        <dbReference type="PROSITE-ProRule" id="PRU00176"/>
    </source>
</evidence>
<dbReference type="Pfam" id="PF00076">
    <property type="entry name" value="RRM_1"/>
    <property type="match status" value="2"/>
</dbReference>
<dbReference type="VEuPathDB" id="VectorBase:GPAI000230"/>
<dbReference type="GO" id="GO:0003723">
    <property type="term" value="F:RNA binding"/>
    <property type="evidence" value="ECO:0007669"/>
    <property type="project" value="UniProtKB-UniRule"/>
</dbReference>
<dbReference type="SUPFAM" id="SSF54928">
    <property type="entry name" value="RNA-binding domain, RBD"/>
    <property type="match status" value="2"/>
</dbReference>
<reference evidence="5" key="1">
    <citation type="submission" date="2014-03" db="EMBL/GenBank/DDBJ databases">
        <authorList>
            <person name="Aksoy S."/>
            <person name="Warren W."/>
            <person name="Wilson R.K."/>
        </authorList>
    </citation>
    <scope>NUCLEOTIDE SEQUENCE [LARGE SCALE GENOMIC DNA]</scope>
    <source>
        <strain evidence="5">IAEA</strain>
    </source>
</reference>
<accession>A0A1A9Z0F2</accession>
<dbReference type="InterPro" id="IPR012677">
    <property type="entry name" value="Nucleotide-bd_a/b_plait_sf"/>
</dbReference>
<evidence type="ECO:0000259" key="3">
    <source>
        <dbReference type="PROSITE" id="PS50102"/>
    </source>
</evidence>
<evidence type="ECO:0000256" key="1">
    <source>
        <dbReference type="ARBA" id="ARBA00022884"/>
    </source>
</evidence>
<feature type="domain" description="RRM" evidence="3">
    <location>
        <begin position="46"/>
        <end position="123"/>
    </location>
</feature>
<feature type="domain" description="RRM" evidence="3">
    <location>
        <begin position="125"/>
        <end position="215"/>
    </location>
</feature>
<protein>
    <recommendedName>
        <fullName evidence="3">RRM domain-containing protein</fullName>
    </recommendedName>
</protein>
<dbReference type="Gene3D" id="3.30.70.330">
    <property type="match status" value="2"/>
</dbReference>
<dbReference type="EnsemblMetazoa" id="GPAI000230-RA">
    <property type="protein sequence ID" value="GPAI000230-PA"/>
    <property type="gene ID" value="GPAI000230"/>
</dbReference>
<reference evidence="4" key="2">
    <citation type="submission" date="2020-05" db="UniProtKB">
        <authorList>
            <consortium name="EnsemblMetazoa"/>
        </authorList>
    </citation>
    <scope>IDENTIFICATION</scope>
    <source>
        <strain evidence="4">IAEA</strain>
    </source>
</reference>
<evidence type="ECO:0000313" key="5">
    <source>
        <dbReference type="Proteomes" id="UP000092445"/>
    </source>
</evidence>
<proteinExistence type="predicted"/>